<dbReference type="Pfam" id="PF09699">
    <property type="entry name" value="Paired_CXXCH_1"/>
    <property type="match status" value="1"/>
</dbReference>
<dbReference type="InterPro" id="IPR036280">
    <property type="entry name" value="Multihaem_cyt_sf"/>
</dbReference>
<dbReference type="PANTHER" id="PTHR35038">
    <property type="entry name" value="DISSIMILATORY SULFITE REDUCTASE SIRA"/>
    <property type="match status" value="1"/>
</dbReference>
<dbReference type="SMART" id="SM00028">
    <property type="entry name" value="TPR"/>
    <property type="match status" value="1"/>
</dbReference>
<accession>A0A5C6EC26</accession>
<keyword evidence="6" id="KW-1185">Reference proteome</keyword>
<evidence type="ECO:0000313" key="5">
    <source>
        <dbReference type="EMBL" id="TWU47333.1"/>
    </source>
</evidence>
<feature type="domain" description="Cytochrome c-552/4" evidence="4">
    <location>
        <begin position="135"/>
        <end position="172"/>
    </location>
</feature>
<dbReference type="Gene3D" id="1.10.1130.10">
    <property type="entry name" value="Flavocytochrome C3, Chain A"/>
    <property type="match status" value="1"/>
</dbReference>
<dbReference type="Pfam" id="PF00515">
    <property type="entry name" value="TPR_1"/>
    <property type="match status" value="1"/>
</dbReference>
<protein>
    <submittedName>
        <fullName evidence="5">Tetratricopeptide repeat protein</fullName>
    </submittedName>
</protein>
<dbReference type="InterPro" id="IPR010177">
    <property type="entry name" value="Paired_CXXCH_1"/>
</dbReference>
<dbReference type="InterPro" id="IPR011990">
    <property type="entry name" value="TPR-like_helical_dom_sf"/>
</dbReference>
<dbReference type="InterPro" id="IPR023155">
    <property type="entry name" value="Cyt_c-552/4"/>
</dbReference>
<dbReference type="AlphaFoldDB" id="A0A5C6EC26"/>
<dbReference type="Pfam" id="PF13435">
    <property type="entry name" value="Cytochrome_C554"/>
    <property type="match status" value="1"/>
</dbReference>
<evidence type="ECO:0000256" key="2">
    <source>
        <dbReference type="PROSITE-ProRule" id="PRU00339"/>
    </source>
</evidence>
<evidence type="ECO:0000256" key="1">
    <source>
        <dbReference type="ARBA" id="ARBA00022729"/>
    </source>
</evidence>
<name>A0A5C6EC26_9BACT</name>
<evidence type="ECO:0000259" key="4">
    <source>
        <dbReference type="Pfam" id="PF13435"/>
    </source>
</evidence>
<dbReference type="CDD" id="cd08168">
    <property type="entry name" value="Cytochrom_C3"/>
    <property type="match status" value="1"/>
</dbReference>
<feature type="repeat" description="TPR" evidence="2">
    <location>
        <begin position="523"/>
        <end position="556"/>
    </location>
</feature>
<dbReference type="Proteomes" id="UP000318288">
    <property type="component" value="Unassembled WGS sequence"/>
</dbReference>
<dbReference type="PROSITE" id="PS50005">
    <property type="entry name" value="TPR"/>
    <property type="match status" value="1"/>
</dbReference>
<comment type="caution">
    <text evidence="5">The sequence shown here is derived from an EMBL/GenBank/DDBJ whole genome shotgun (WGS) entry which is preliminary data.</text>
</comment>
<dbReference type="InterPro" id="IPR019734">
    <property type="entry name" value="TPR_rpt"/>
</dbReference>
<keyword evidence="1" id="KW-0732">Signal</keyword>
<sequence>MPDGFAGSDQCVECHRDRYESYRLTDHSRSLRFPDLDEEVVDVSYRHDRSSRSHRVTRQGNQLIHDIVLSIGNEELLVDSKPIDWVVGSGAFGKSYLINEADGCVQAPLTYYTQKHSYEMSPGFDIVDPVDFQRQISDECLFCHAGILSREDNNELKFTVYEMAIGCERCHGPGDAHVQLFRQRDKSGHPLASTMIVNPASLDRDRIQSICAQCHLQGDVTLQKPGTDAWSFRPGNLLSDTKSEYAVGKESDNAFVGHFSQLEASACYMNSATMSCVTCHDPHHSDASAGTVDDKRAKRLEQNCVQCHQENECGVTLRDRIDRADNRCVTCHMPRGESEVPHADITNHRIAVYEATDVLNGGGEVIAEAQFANSQLPNPRALLDSTVPESSDRKLNEALAMGEWWLNKAPATVMTTENWTTVMDDLRRAISKEPNPSNEAAIILARLIHEQLLEAGDEMDSDRQLLLWREAVGLATPIEKAGEATAYMRSEALAILADAAYEFGQNEESALRYERVVSIRRVASDWYNLGLVYGRLRQFEKAEFALQKAILLNPVYAKPHRSLGRLYENVDPASAFELNRRADLLDRRFVLP</sequence>
<dbReference type="SUPFAM" id="SSF48452">
    <property type="entry name" value="TPR-like"/>
    <property type="match status" value="1"/>
</dbReference>
<dbReference type="Gene3D" id="1.25.40.10">
    <property type="entry name" value="Tetratricopeptide repeat domain"/>
    <property type="match status" value="1"/>
</dbReference>
<keyword evidence="2" id="KW-0802">TPR repeat</keyword>
<gene>
    <name evidence="5" type="ORF">Poly51_51330</name>
</gene>
<reference evidence="5 6" key="1">
    <citation type="submission" date="2019-02" db="EMBL/GenBank/DDBJ databases">
        <title>Deep-cultivation of Planctomycetes and their phenomic and genomic characterization uncovers novel biology.</title>
        <authorList>
            <person name="Wiegand S."/>
            <person name="Jogler M."/>
            <person name="Boedeker C."/>
            <person name="Pinto D."/>
            <person name="Vollmers J."/>
            <person name="Rivas-Marin E."/>
            <person name="Kohn T."/>
            <person name="Peeters S.H."/>
            <person name="Heuer A."/>
            <person name="Rast P."/>
            <person name="Oberbeckmann S."/>
            <person name="Bunk B."/>
            <person name="Jeske O."/>
            <person name="Meyerdierks A."/>
            <person name="Storesund J.E."/>
            <person name="Kallscheuer N."/>
            <person name="Luecker S."/>
            <person name="Lage O.M."/>
            <person name="Pohl T."/>
            <person name="Merkel B.J."/>
            <person name="Hornburger P."/>
            <person name="Mueller R.-W."/>
            <person name="Bruemmer F."/>
            <person name="Labrenz M."/>
            <person name="Spormann A.M."/>
            <person name="Op Den Camp H."/>
            <person name="Overmann J."/>
            <person name="Amann R."/>
            <person name="Jetten M.S.M."/>
            <person name="Mascher T."/>
            <person name="Medema M.H."/>
            <person name="Devos D.P."/>
            <person name="Kaster A.-K."/>
            <person name="Ovreas L."/>
            <person name="Rohde M."/>
            <person name="Galperin M.Y."/>
            <person name="Jogler C."/>
        </authorList>
    </citation>
    <scope>NUCLEOTIDE SEQUENCE [LARGE SCALE GENOMIC DNA]</scope>
    <source>
        <strain evidence="5 6">Poly51</strain>
    </source>
</reference>
<dbReference type="EMBL" id="SJPW01000007">
    <property type="protein sequence ID" value="TWU47333.1"/>
    <property type="molecule type" value="Genomic_DNA"/>
</dbReference>
<dbReference type="SUPFAM" id="SSF48695">
    <property type="entry name" value="Multiheme cytochromes"/>
    <property type="match status" value="1"/>
</dbReference>
<evidence type="ECO:0000259" key="3">
    <source>
        <dbReference type="Pfam" id="PF09699"/>
    </source>
</evidence>
<organism evidence="5 6">
    <name type="scientific">Rubripirellula tenax</name>
    <dbReference type="NCBI Taxonomy" id="2528015"/>
    <lineage>
        <taxon>Bacteria</taxon>
        <taxon>Pseudomonadati</taxon>
        <taxon>Planctomycetota</taxon>
        <taxon>Planctomycetia</taxon>
        <taxon>Pirellulales</taxon>
        <taxon>Pirellulaceae</taxon>
        <taxon>Rubripirellula</taxon>
    </lineage>
</organism>
<feature type="domain" description="Doubled CXXCH motif" evidence="3">
    <location>
        <begin position="273"/>
        <end position="311"/>
    </location>
</feature>
<dbReference type="InterPro" id="IPR051829">
    <property type="entry name" value="Multiheme_Cytochr_ET"/>
</dbReference>
<dbReference type="PANTHER" id="PTHR35038:SF8">
    <property type="entry name" value="C-TYPE POLYHEME CYTOCHROME OMCC"/>
    <property type="match status" value="1"/>
</dbReference>
<proteinExistence type="predicted"/>
<evidence type="ECO:0000313" key="6">
    <source>
        <dbReference type="Proteomes" id="UP000318288"/>
    </source>
</evidence>
<dbReference type="RefSeq" id="WP_186775782.1">
    <property type="nucleotide sequence ID" value="NZ_SJPW01000007.1"/>
</dbReference>